<evidence type="ECO:0000256" key="6">
    <source>
        <dbReference type="ARBA" id="ARBA00022741"/>
    </source>
</evidence>
<keyword evidence="8" id="KW-0503">Monooxygenase</keyword>
<evidence type="ECO:0000256" key="3">
    <source>
        <dbReference type="ARBA" id="ARBA00022575"/>
    </source>
</evidence>
<comment type="similarity">
    <text evidence="2">Belongs to the nitronate monooxygenase family. NMO class I subfamily.</text>
</comment>
<dbReference type="OrthoDB" id="9778912at2"/>
<keyword evidence="7" id="KW-0560">Oxidoreductase</keyword>
<proteinExistence type="inferred from homology"/>
<dbReference type="InterPro" id="IPR004136">
    <property type="entry name" value="NMO"/>
</dbReference>
<dbReference type="GO" id="GO:0051213">
    <property type="term" value="F:dioxygenase activity"/>
    <property type="evidence" value="ECO:0007669"/>
    <property type="project" value="UniProtKB-KW"/>
</dbReference>
<dbReference type="GeneID" id="28250516"/>
<dbReference type="Pfam" id="PF03060">
    <property type="entry name" value="NMO"/>
    <property type="match status" value="1"/>
</dbReference>
<dbReference type="SUPFAM" id="SSF51412">
    <property type="entry name" value="Inosine monophosphate dehydrogenase (IMPDH)"/>
    <property type="match status" value="1"/>
</dbReference>
<dbReference type="PANTHER" id="PTHR42747">
    <property type="entry name" value="NITRONATE MONOOXYGENASE-RELATED"/>
    <property type="match status" value="1"/>
</dbReference>
<dbReference type="PANTHER" id="PTHR42747:SF3">
    <property type="entry name" value="NITRONATE MONOOXYGENASE-RELATED"/>
    <property type="match status" value="1"/>
</dbReference>
<dbReference type="Proteomes" id="UP000013243">
    <property type="component" value="Chromosome"/>
</dbReference>
<evidence type="ECO:0000256" key="2">
    <source>
        <dbReference type="ARBA" id="ARBA00009881"/>
    </source>
</evidence>
<evidence type="ECO:0000256" key="5">
    <source>
        <dbReference type="ARBA" id="ARBA00022643"/>
    </source>
</evidence>
<dbReference type="KEGG" id="rmb:K529_011750"/>
<keyword evidence="5" id="KW-0288">FMN</keyword>
<dbReference type="CDD" id="cd04730">
    <property type="entry name" value="NPD_like"/>
    <property type="match status" value="1"/>
</dbReference>
<evidence type="ECO:0000256" key="8">
    <source>
        <dbReference type="ARBA" id="ARBA00023033"/>
    </source>
</evidence>
<evidence type="ECO:0000256" key="11">
    <source>
        <dbReference type="ARBA" id="ARBA00067136"/>
    </source>
</evidence>
<keyword evidence="12" id="KW-0223">Dioxygenase</keyword>
<organism evidence="12 13">
    <name type="scientific">Tritonibacter mobilis F1926</name>
    <dbReference type="NCBI Taxonomy" id="1265309"/>
    <lineage>
        <taxon>Bacteria</taxon>
        <taxon>Pseudomonadati</taxon>
        <taxon>Pseudomonadota</taxon>
        <taxon>Alphaproteobacteria</taxon>
        <taxon>Rhodobacterales</taxon>
        <taxon>Paracoccaceae</taxon>
        <taxon>Tritonibacter</taxon>
    </lineage>
</organism>
<evidence type="ECO:0000313" key="13">
    <source>
        <dbReference type="Proteomes" id="UP000013243"/>
    </source>
</evidence>
<dbReference type="InterPro" id="IPR013785">
    <property type="entry name" value="Aldolase_TIM"/>
</dbReference>
<keyword evidence="4" id="KW-0285">Flavoprotein</keyword>
<evidence type="ECO:0000256" key="10">
    <source>
        <dbReference type="ARBA" id="ARBA00049401"/>
    </source>
</evidence>
<dbReference type="GO" id="GO:0000166">
    <property type="term" value="F:nucleotide binding"/>
    <property type="evidence" value="ECO:0007669"/>
    <property type="project" value="UniProtKB-KW"/>
</dbReference>
<dbReference type="RefSeq" id="WP_005622957.1">
    <property type="nucleotide sequence ID" value="NZ_CP015230.1"/>
</dbReference>
<accession>A0A1B1A4J8</accession>
<dbReference type="STRING" id="1265309.K529_011750"/>
<dbReference type="GO" id="GO:0009636">
    <property type="term" value="P:response to toxic substance"/>
    <property type="evidence" value="ECO:0007669"/>
    <property type="project" value="UniProtKB-KW"/>
</dbReference>
<evidence type="ECO:0000313" key="12">
    <source>
        <dbReference type="EMBL" id="ANP41441.1"/>
    </source>
</evidence>
<dbReference type="FunFam" id="3.20.20.70:FF:000154">
    <property type="entry name" value="Probable nitronate monooxygenase"/>
    <property type="match status" value="1"/>
</dbReference>
<reference evidence="12 13" key="1">
    <citation type="journal article" date="2016" name="ISME J.">
        <title>Global occurrence and heterogeneity of the Roseobacter-clade species Ruegeria mobilis.</title>
        <authorList>
            <person name="Sonnenschein E."/>
            <person name="Gram L."/>
        </authorList>
    </citation>
    <scope>NUCLEOTIDE SEQUENCE [LARGE SCALE GENOMIC DNA]</scope>
    <source>
        <strain evidence="12 13">F1926</strain>
    </source>
</reference>
<dbReference type="Gene3D" id="3.20.20.70">
    <property type="entry name" value="Aldolase class I"/>
    <property type="match status" value="1"/>
</dbReference>
<evidence type="ECO:0000256" key="1">
    <source>
        <dbReference type="ARBA" id="ARBA00001917"/>
    </source>
</evidence>
<comment type="cofactor">
    <cofactor evidence="1">
        <name>FMN</name>
        <dbReference type="ChEBI" id="CHEBI:58210"/>
    </cofactor>
</comment>
<dbReference type="EMBL" id="CP015230">
    <property type="protein sequence ID" value="ANP41441.1"/>
    <property type="molecule type" value="Genomic_DNA"/>
</dbReference>
<evidence type="ECO:0000256" key="9">
    <source>
        <dbReference type="ARBA" id="ARBA00031155"/>
    </source>
</evidence>
<sequence length="353" mass="36735">MTDTQAFLDRLGITLPLTQAPMAGVSTPQLAAAVSNCGALGSIGVGASQPDAVRAQIQEVQSLTTSAFNVNFFCHQTPLRDDMKEKLWIDRSQPLFERMDANPPAELSEIYTSFRDTDAFLEVVLDLRPSIVSFHFGLPKPHQMEAMRAAGLTLLASATSLDEARQIEASGCHGIIAQGWEAGGHRGIFDPQAADARTPAMDLVADLARRTSLPVIAAGGLMTGGDIASALAAGAAAAQLGTAFIGCPESVADTAYRDRLALGGETVMTAAISGRPARCLSNAFTEWAGDIPAGEIPAYPCAYDLGKALNAAAKAQGVTTFGAQLAGAGADQARTLPAQELVHALMTELEAAI</sequence>
<name>A0A1B1A4J8_9RHOB</name>
<comment type="catalytic activity">
    <reaction evidence="10">
        <text>3 propionate 3-nitronate + 3 O2 + H2O = 3 3-oxopropanoate + 2 nitrate + nitrite + H2O2 + 3 H(+)</text>
        <dbReference type="Rhea" id="RHEA:57332"/>
        <dbReference type="ChEBI" id="CHEBI:15377"/>
        <dbReference type="ChEBI" id="CHEBI:15378"/>
        <dbReference type="ChEBI" id="CHEBI:15379"/>
        <dbReference type="ChEBI" id="CHEBI:16240"/>
        <dbReference type="ChEBI" id="CHEBI:16301"/>
        <dbReference type="ChEBI" id="CHEBI:17632"/>
        <dbReference type="ChEBI" id="CHEBI:33190"/>
        <dbReference type="ChEBI" id="CHEBI:136067"/>
    </reaction>
</comment>
<dbReference type="AlphaFoldDB" id="A0A1B1A4J8"/>
<evidence type="ECO:0000256" key="7">
    <source>
        <dbReference type="ARBA" id="ARBA00023002"/>
    </source>
</evidence>
<protein>
    <recommendedName>
        <fullName evidence="11">Nitronate monooxygenase</fullName>
    </recommendedName>
    <alternativeName>
        <fullName evidence="9">Propionate 3-nitronate monooxygenase</fullName>
    </alternativeName>
</protein>
<evidence type="ECO:0000256" key="4">
    <source>
        <dbReference type="ARBA" id="ARBA00022630"/>
    </source>
</evidence>
<dbReference type="GO" id="GO:0018580">
    <property type="term" value="F:nitronate monooxygenase activity"/>
    <property type="evidence" value="ECO:0007669"/>
    <property type="project" value="InterPro"/>
</dbReference>
<keyword evidence="6" id="KW-0547">Nucleotide-binding</keyword>
<gene>
    <name evidence="12" type="ORF">K529_011750</name>
</gene>
<keyword evidence="3" id="KW-0216">Detoxification</keyword>